<dbReference type="Proteomes" id="UP000621492">
    <property type="component" value="Unassembled WGS sequence"/>
</dbReference>
<sequence length="66" mass="7325">MEYSITIIISVGLVYALGIIGMVGLICQVWIWMIDKVTSLIGVKSAIIKFILSNRNTKEAKANRRA</sequence>
<keyword evidence="1" id="KW-1133">Transmembrane helix</keyword>
<organism evidence="2 3">
    <name type="scientific">Lentibacillus populi</name>
    <dbReference type="NCBI Taxonomy" id="1827502"/>
    <lineage>
        <taxon>Bacteria</taxon>
        <taxon>Bacillati</taxon>
        <taxon>Bacillota</taxon>
        <taxon>Bacilli</taxon>
        <taxon>Bacillales</taxon>
        <taxon>Bacillaceae</taxon>
        <taxon>Lentibacillus</taxon>
    </lineage>
</organism>
<evidence type="ECO:0000313" key="2">
    <source>
        <dbReference type="EMBL" id="GGB56700.1"/>
    </source>
</evidence>
<proteinExistence type="predicted"/>
<keyword evidence="1" id="KW-0472">Membrane</keyword>
<dbReference type="EMBL" id="BMJD01000044">
    <property type="protein sequence ID" value="GGB56700.1"/>
    <property type="molecule type" value="Genomic_DNA"/>
</dbReference>
<feature type="transmembrane region" description="Helical" evidence="1">
    <location>
        <begin position="6"/>
        <end position="34"/>
    </location>
</feature>
<gene>
    <name evidence="2" type="ORF">GCM10011409_37820</name>
</gene>
<comment type="caution">
    <text evidence="2">The sequence shown here is derived from an EMBL/GenBank/DDBJ whole genome shotgun (WGS) entry which is preliminary data.</text>
</comment>
<dbReference type="AlphaFoldDB" id="A0A9W5U1A4"/>
<reference evidence="2" key="2">
    <citation type="submission" date="2020-09" db="EMBL/GenBank/DDBJ databases">
        <authorList>
            <person name="Sun Q."/>
            <person name="Zhou Y."/>
        </authorList>
    </citation>
    <scope>NUCLEOTIDE SEQUENCE</scope>
    <source>
        <strain evidence="2">CGMCC 1.15454</strain>
    </source>
</reference>
<evidence type="ECO:0000313" key="3">
    <source>
        <dbReference type="Proteomes" id="UP000621492"/>
    </source>
</evidence>
<keyword evidence="1" id="KW-0812">Transmembrane</keyword>
<accession>A0A9W5U1A4</accession>
<reference evidence="2" key="1">
    <citation type="journal article" date="2014" name="Int. J. Syst. Evol. Microbiol.">
        <title>Complete genome sequence of Corynebacterium casei LMG S-19264T (=DSM 44701T), isolated from a smear-ripened cheese.</title>
        <authorList>
            <consortium name="US DOE Joint Genome Institute (JGI-PGF)"/>
            <person name="Walter F."/>
            <person name="Albersmeier A."/>
            <person name="Kalinowski J."/>
            <person name="Ruckert C."/>
        </authorList>
    </citation>
    <scope>NUCLEOTIDE SEQUENCE</scope>
    <source>
        <strain evidence="2">CGMCC 1.15454</strain>
    </source>
</reference>
<protein>
    <submittedName>
        <fullName evidence="2">Uncharacterized protein</fullName>
    </submittedName>
</protein>
<keyword evidence="3" id="KW-1185">Reference proteome</keyword>
<name>A0A9W5U1A4_9BACI</name>
<evidence type="ECO:0000256" key="1">
    <source>
        <dbReference type="SAM" id="Phobius"/>
    </source>
</evidence>